<protein>
    <submittedName>
        <fullName evidence="1">Uncharacterized protein</fullName>
    </submittedName>
</protein>
<dbReference type="AlphaFoldDB" id="A0A059E7L3"/>
<dbReference type="PATRIC" id="fig|1280948.3.peg.1161"/>
<proteinExistence type="predicted"/>
<dbReference type="Proteomes" id="UP000024547">
    <property type="component" value="Unassembled WGS sequence"/>
</dbReference>
<evidence type="ECO:0000313" key="1">
    <source>
        <dbReference type="EMBL" id="KCZ63527.1"/>
    </source>
</evidence>
<accession>A0A059E7L3</accession>
<dbReference type="EMBL" id="AWFH01000006">
    <property type="protein sequence ID" value="KCZ63527.1"/>
    <property type="molecule type" value="Genomic_DNA"/>
</dbReference>
<name>A0A059E7L3_9PROT</name>
<comment type="caution">
    <text evidence="1">The sequence shown here is derived from an EMBL/GenBank/DDBJ whole genome shotgun (WGS) entry which is preliminary data.</text>
</comment>
<evidence type="ECO:0000313" key="2">
    <source>
        <dbReference type="Proteomes" id="UP000024547"/>
    </source>
</evidence>
<gene>
    <name evidence="1" type="ORF">HY36_14625</name>
</gene>
<sequence length="82" mass="9175">MAGLPPALATSARETEMNFWKTMRRAADKAATRPEDAYVRQGLRHARLDPEHPDRAPDAPGLSDVAHALKTRRMMPPVMGRR</sequence>
<keyword evidence="2" id="KW-1185">Reference proteome</keyword>
<reference evidence="1 2" key="1">
    <citation type="journal article" date="2014" name="Antonie Van Leeuwenhoek">
        <title>Hyphomonas beringensis sp. nov. and Hyphomonas chukchiensis sp. nov., isolated from surface seawater of the Bering Sea and Chukchi Sea.</title>
        <authorList>
            <person name="Li C."/>
            <person name="Lai Q."/>
            <person name="Li G."/>
            <person name="Dong C."/>
            <person name="Wang J."/>
            <person name="Liao Y."/>
            <person name="Shao Z."/>
        </authorList>
    </citation>
    <scope>NUCLEOTIDE SEQUENCE [LARGE SCALE GENOMIC DNA]</scope>
    <source>
        <strain evidence="1 2">22II1-22F38</strain>
    </source>
</reference>
<organism evidence="1 2">
    <name type="scientific">Hyphomonas atlantica</name>
    <dbReference type="NCBI Taxonomy" id="1280948"/>
    <lineage>
        <taxon>Bacteria</taxon>
        <taxon>Pseudomonadati</taxon>
        <taxon>Pseudomonadota</taxon>
        <taxon>Alphaproteobacteria</taxon>
        <taxon>Hyphomonadales</taxon>
        <taxon>Hyphomonadaceae</taxon>
        <taxon>Hyphomonas</taxon>
    </lineage>
</organism>
<dbReference type="STRING" id="1280948.HY36_14625"/>